<feature type="domain" description="N-acetyltransferase" evidence="3">
    <location>
        <begin position="13"/>
        <end position="165"/>
    </location>
</feature>
<dbReference type="Proteomes" id="UP000318878">
    <property type="component" value="Unassembled WGS sequence"/>
</dbReference>
<accession>A0A5C5V8Q4</accession>
<organism evidence="4 5">
    <name type="scientific">Blastopirellula retiformator</name>
    <dbReference type="NCBI Taxonomy" id="2527970"/>
    <lineage>
        <taxon>Bacteria</taxon>
        <taxon>Pseudomonadati</taxon>
        <taxon>Planctomycetota</taxon>
        <taxon>Planctomycetia</taxon>
        <taxon>Pirellulales</taxon>
        <taxon>Pirellulaceae</taxon>
        <taxon>Blastopirellula</taxon>
    </lineage>
</organism>
<dbReference type="OrthoDB" id="9798006at2"/>
<dbReference type="RefSeq" id="WP_146431596.1">
    <property type="nucleotide sequence ID" value="NZ_SJPF01000002.1"/>
</dbReference>
<evidence type="ECO:0000256" key="2">
    <source>
        <dbReference type="ARBA" id="ARBA00023315"/>
    </source>
</evidence>
<dbReference type="PANTHER" id="PTHR43072:SF23">
    <property type="entry name" value="UPF0039 PROTEIN C11D3.02C"/>
    <property type="match status" value="1"/>
</dbReference>
<evidence type="ECO:0000313" key="5">
    <source>
        <dbReference type="Proteomes" id="UP000318878"/>
    </source>
</evidence>
<dbReference type="Gene3D" id="3.40.630.30">
    <property type="match status" value="1"/>
</dbReference>
<dbReference type="EMBL" id="SJPF01000002">
    <property type="protein sequence ID" value="TWT34958.1"/>
    <property type="molecule type" value="Genomic_DNA"/>
</dbReference>
<dbReference type="PROSITE" id="PS51186">
    <property type="entry name" value="GNAT"/>
    <property type="match status" value="1"/>
</dbReference>
<keyword evidence="5" id="KW-1185">Reference proteome</keyword>
<evidence type="ECO:0000256" key="1">
    <source>
        <dbReference type="ARBA" id="ARBA00022679"/>
    </source>
</evidence>
<dbReference type="Pfam" id="PF00583">
    <property type="entry name" value="Acetyltransf_1"/>
    <property type="match status" value="1"/>
</dbReference>
<protein>
    <submittedName>
        <fullName evidence="4">N-acyltransferase YncA</fullName>
        <ecNumber evidence="4">2.3.1.-</ecNumber>
    </submittedName>
</protein>
<reference evidence="4 5" key="1">
    <citation type="submission" date="2019-02" db="EMBL/GenBank/DDBJ databases">
        <title>Deep-cultivation of Planctomycetes and their phenomic and genomic characterization uncovers novel biology.</title>
        <authorList>
            <person name="Wiegand S."/>
            <person name="Jogler M."/>
            <person name="Boedeker C."/>
            <person name="Pinto D."/>
            <person name="Vollmers J."/>
            <person name="Rivas-Marin E."/>
            <person name="Kohn T."/>
            <person name="Peeters S.H."/>
            <person name="Heuer A."/>
            <person name="Rast P."/>
            <person name="Oberbeckmann S."/>
            <person name="Bunk B."/>
            <person name="Jeske O."/>
            <person name="Meyerdierks A."/>
            <person name="Storesund J.E."/>
            <person name="Kallscheuer N."/>
            <person name="Luecker S."/>
            <person name="Lage O.M."/>
            <person name="Pohl T."/>
            <person name="Merkel B.J."/>
            <person name="Hornburger P."/>
            <person name="Mueller R.-W."/>
            <person name="Bruemmer F."/>
            <person name="Labrenz M."/>
            <person name="Spormann A.M."/>
            <person name="Op Den Camp H."/>
            <person name="Overmann J."/>
            <person name="Amann R."/>
            <person name="Jetten M.S.M."/>
            <person name="Mascher T."/>
            <person name="Medema M.H."/>
            <person name="Devos D.P."/>
            <person name="Kaster A.-K."/>
            <person name="Ovreas L."/>
            <person name="Rohde M."/>
            <person name="Galperin M.Y."/>
            <person name="Jogler C."/>
        </authorList>
    </citation>
    <scope>NUCLEOTIDE SEQUENCE [LARGE SCALE GENOMIC DNA]</scope>
    <source>
        <strain evidence="4 5">Enr8</strain>
    </source>
</reference>
<dbReference type="AlphaFoldDB" id="A0A5C5V8Q4"/>
<dbReference type="CDD" id="cd04301">
    <property type="entry name" value="NAT_SF"/>
    <property type="match status" value="1"/>
</dbReference>
<evidence type="ECO:0000313" key="4">
    <source>
        <dbReference type="EMBL" id="TWT34958.1"/>
    </source>
</evidence>
<keyword evidence="2 4" id="KW-0012">Acyltransferase</keyword>
<name>A0A5C5V8Q4_9BACT</name>
<dbReference type="PANTHER" id="PTHR43072">
    <property type="entry name" value="N-ACETYLTRANSFERASE"/>
    <property type="match status" value="1"/>
</dbReference>
<comment type="caution">
    <text evidence="4">The sequence shown here is derived from an EMBL/GenBank/DDBJ whole genome shotgun (WGS) entry which is preliminary data.</text>
</comment>
<sequence length="177" mass="19357">MRLVPCSFAKHGPAIQAIFNHEIAHSASLYEEEPRSLATIEAWFAAKAAGDWPVIGAEDDQSRLMGFTTMGPFRPHPGYRFTAEHSIYIETGSRGQGLGGVLLQEIIAQAITRKLHSLIGVIDQANQASVALHQKHGFVLSGVLREAGNKFDRWLDAGFYQLILPTSAAPSEEARPH</sequence>
<evidence type="ECO:0000259" key="3">
    <source>
        <dbReference type="PROSITE" id="PS51186"/>
    </source>
</evidence>
<dbReference type="InterPro" id="IPR000182">
    <property type="entry name" value="GNAT_dom"/>
</dbReference>
<gene>
    <name evidence="4" type="primary">yncA</name>
    <name evidence="4" type="ORF">Enr8_23740</name>
</gene>
<keyword evidence="1 4" id="KW-0808">Transferase</keyword>
<dbReference type="EC" id="2.3.1.-" evidence="4"/>
<dbReference type="GO" id="GO:0016747">
    <property type="term" value="F:acyltransferase activity, transferring groups other than amino-acyl groups"/>
    <property type="evidence" value="ECO:0007669"/>
    <property type="project" value="InterPro"/>
</dbReference>
<proteinExistence type="predicted"/>
<dbReference type="SUPFAM" id="SSF55729">
    <property type="entry name" value="Acyl-CoA N-acyltransferases (Nat)"/>
    <property type="match status" value="1"/>
</dbReference>
<dbReference type="InterPro" id="IPR016181">
    <property type="entry name" value="Acyl_CoA_acyltransferase"/>
</dbReference>